<dbReference type="PROSITE" id="PS50883">
    <property type="entry name" value="EAL"/>
    <property type="match status" value="1"/>
</dbReference>
<dbReference type="CDD" id="cd01948">
    <property type="entry name" value="EAL"/>
    <property type="match status" value="1"/>
</dbReference>
<dbReference type="InterPro" id="IPR001633">
    <property type="entry name" value="EAL_dom"/>
</dbReference>
<accession>A0ABV2H7A5</accession>
<dbReference type="Gene3D" id="3.20.20.450">
    <property type="entry name" value="EAL domain"/>
    <property type="match status" value="1"/>
</dbReference>
<dbReference type="PANTHER" id="PTHR33121:SF71">
    <property type="entry name" value="OXYGEN SENSOR PROTEIN DOSP"/>
    <property type="match status" value="1"/>
</dbReference>
<evidence type="ECO:0000313" key="3">
    <source>
        <dbReference type="Proteomes" id="UP001549031"/>
    </source>
</evidence>
<organism evidence="2 3">
    <name type="scientific">Pseudorhizobium tarimense</name>
    <dbReference type="NCBI Taxonomy" id="1079109"/>
    <lineage>
        <taxon>Bacteria</taxon>
        <taxon>Pseudomonadati</taxon>
        <taxon>Pseudomonadota</taxon>
        <taxon>Alphaproteobacteria</taxon>
        <taxon>Hyphomicrobiales</taxon>
        <taxon>Rhizobiaceae</taxon>
        <taxon>Rhizobium/Agrobacterium group</taxon>
        <taxon>Pseudorhizobium</taxon>
    </lineage>
</organism>
<gene>
    <name evidence="2" type="ORF">ABID21_002556</name>
</gene>
<reference evidence="2 3" key="1">
    <citation type="submission" date="2024-06" db="EMBL/GenBank/DDBJ databases">
        <title>Genomic Encyclopedia of Type Strains, Phase IV (KMG-IV): sequencing the most valuable type-strain genomes for metagenomic binning, comparative biology and taxonomic classification.</title>
        <authorList>
            <person name="Goeker M."/>
        </authorList>
    </citation>
    <scope>NUCLEOTIDE SEQUENCE [LARGE SCALE GENOMIC DNA]</scope>
    <source>
        <strain evidence="2 3">DSM 105042</strain>
    </source>
</reference>
<protein>
    <submittedName>
        <fullName evidence="2">EAL domain-containing protein (Putative c-di-GMP-specific phosphodiesterase class I)</fullName>
    </submittedName>
</protein>
<evidence type="ECO:0000313" key="2">
    <source>
        <dbReference type="EMBL" id="MET3586438.1"/>
    </source>
</evidence>
<name>A0ABV2H7A5_9HYPH</name>
<dbReference type="InterPro" id="IPR035919">
    <property type="entry name" value="EAL_sf"/>
</dbReference>
<sequence length="104" mass="11693">MRRLPVDRIKVDRSFILDLEKDASARDIMRTIAVMCQNLGLQCIVEGVESHAQLQFLATAGCDGYQGYLFARPMPEKAIGGYLRNRNSCGRWHEAHARAVSTLI</sequence>
<keyword evidence="3" id="KW-1185">Reference proteome</keyword>
<dbReference type="PANTHER" id="PTHR33121">
    <property type="entry name" value="CYCLIC DI-GMP PHOSPHODIESTERASE PDEF"/>
    <property type="match status" value="1"/>
</dbReference>
<dbReference type="Pfam" id="PF00563">
    <property type="entry name" value="EAL"/>
    <property type="match status" value="1"/>
</dbReference>
<dbReference type="SUPFAM" id="SSF141868">
    <property type="entry name" value="EAL domain-like"/>
    <property type="match status" value="1"/>
</dbReference>
<comment type="caution">
    <text evidence="2">The sequence shown here is derived from an EMBL/GenBank/DDBJ whole genome shotgun (WGS) entry which is preliminary data.</text>
</comment>
<dbReference type="InterPro" id="IPR050706">
    <property type="entry name" value="Cyclic-di-GMP_PDE-like"/>
</dbReference>
<proteinExistence type="predicted"/>
<feature type="domain" description="EAL" evidence="1">
    <location>
        <begin position="1"/>
        <end position="87"/>
    </location>
</feature>
<evidence type="ECO:0000259" key="1">
    <source>
        <dbReference type="PROSITE" id="PS50883"/>
    </source>
</evidence>
<dbReference type="EMBL" id="JBEPLJ010000009">
    <property type="protein sequence ID" value="MET3586438.1"/>
    <property type="molecule type" value="Genomic_DNA"/>
</dbReference>
<dbReference type="Proteomes" id="UP001549031">
    <property type="component" value="Unassembled WGS sequence"/>
</dbReference>
<dbReference type="RefSeq" id="WP_376742089.1">
    <property type="nucleotide sequence ID" value="NZ_JALJRA010000009.1"/>
</dbReference>